<keyword evidence="2" id="KW-1185">Reference proteome</keyword>
<dbReference type="Gramene" id="TraesCLE_scaffold_081602_01G000300.1">
    <property type="protein sequence ID" value="TraesCLE_scaffold_081602_01G000300.1"/>
    <property type="gene ID" value="TraesCLE_scaffold_081602_01G000300"/>
</dbReference>
<dbReference type="Gramene" id="TraesCAD_scaffold_008212_01G000300.1">
    <property type="protein sequence ID" value="TraesCAD_scaffold_008212_01G000300.1"/>
    <property type="gene ID" value="TraesCAD_scaffold_008212_01G000300"/>
</dbReference>
<dbReference type="Gramene" id="TraesROB_scaffold_058882_01G000300.1">
    <property type="protein sequence ID" value="TraesROB_scaffold_058882_01G000300.1"/>
    <property type="gene ID" value="TraesROB_scaffold_058882_01G000300"/>
</dbReference>
<dbReference type="Pfam" id="PF12579">
    <property type="entry name" value="DUF3755"/>
    <property type="match status" value="1"/>
</dbReference>
<organism evidence="1">
    <name type="scientific">Triticum aestivum</name>
    <name type="common">Wheat</name>
    <dbReference type="NCBI Taxonomy" id="4565"/>
    <lineage>
        <taxon>Eukaryota</taxon>
        <taxon>Viridiplantae</taxon>
        <taxon>Streptophyta</taxon>
        <taxon>Embryophyta</taxon>
        <taxon>Tracheophyta</taxon>
        <taxon>Spermatophyta</taxon>
        <taxon>Magnoliopsida</taxon>
        <taxon>Liliopsida</taxon>
        <taxon>Poales</taxon>
        <taxon>Poaceae</taxon>
        <taxon>BOP clade</taxon>
        <taxon>Pooideae</taxon>
        <taxon>Triticodae</taxon>
        <taxon>Triticeae</taxon>
        <taxon>Triticinae</taxon>
        <taxon>Triticum</taxon>
    </lineage>
</organism>
<reference evidence="1" key="2">
    <citation type="submission" date="2018-10" db="UniProtKB">
        <authorList>
            <consortium name="EnsemblPlants"/>
        </authorList>
    </citation>
    <scope>IDENTIFICATION</scope>
</reference>
<proteinExistence type="predicted"/>
<evidence type="ECO:0008006" key="3">
    <source>
        <dbReference type="Google" id="ProtNLM"/>
    </source>
</evidence>
<name>A0A3B6DLW9_WHEAT</name>
<sequence>MAADSSMGFHQGIAAAASPNNMLSFQSSTSDVTMGGSTAGMGLVSMSGGPSSTAGLNSNNNGGVFGNVPVVLQSRSAPGGASRGGGGTTASKYKFVTGSPSEWSDRELNILNEGLTRYAREPNIMRYIKIAAMLPNRTIRDVALRCWWAAGKDRRKKPEGFFTGKKMRDMKPMQDKMFASAPMANFHMAPTNNLTPFSISMENPNQQCQVPKEAAPVVDSATQQLLEENNQLLNQIAANIETFKTGENMDLFLRTNSNIKTILSRMSETPGIMGQMPPLQELAHEDKLNSLLQVDRMVQSYSAAHTSHMKEEPRS</sequence>
<dbReference type="Proteomes" id="UP000019116">
    <property type="component" value="Chromosome 2D"/>
</dbReference>
<dbReference type="OrthoDB" id="19768at2759"/>
<dbReference type="Gramene" id="TraesCS2D03G1227600.1">
    <property type="protein sequence ID" value="TraesCS2D03G1227600.1.CDS"/>
    <property type="gene ID" value="TraesCS2D03G1227600"/>
</dbReference>
<accession>A0A3B6DLW9</accession>
<dbReference type="InterPro" id="IPR022228">
    <property type="entry name" value="DUF3755"/>
</dbReference>
<dbReference type="AlphaFoldDB" id="A0A3B6DLW9"/>
<evidence type="ECO:0000313" key="2">
    <source>
        <dbReference type="Proteomes" id="UP000019116"/>
    </source>
</evidence>
<dbReference type="PANTHER" id="PTHR14000">
    <property type="entry name" value="FINGER CCCH DOMAIN PROTEIN, PUTATIVE (DUF3755)-RELATED"/>
    <property type="match status" value="1"/>
</dbReference>
<evidence type="ECO:0000313" key="1">
    <source>
        <dbReference type="EnsemblPlants" id="TraesCS2D02G552000.1"/>
    </source>
</evidence>
<dbReference type="PANTHER" id="PTHR14000:SF9">
    <property type="entry name" value="OS04G0673000 PROTEIN"/>
    <property type="match status" value="1"/>
</dbReference>
<dbReference type="OMA" id="RCCWATQ"/>
<dbReference type="Gramene" id="TraesCS2D02G552000.1">
    <property type="protein sequence ID" value="TraesCS2D02G552000.1"/>
    <property type="gene ID" value="TraesCS2D02G552000"/>
</dbReference>
<dbReference type="Gramene" id="TraesWEE_scaffold_051320_01G000300.1">
    <property type="protein sequence ID" value="TraesWEE_scaffold_051320_01G000300.1"/>
    <property type="gene ID" value="TraesWEE_scaffold_051320_01G000300"/>
</dbReference>
<dbReference type="EnsemblPlants" id="TraesCS2D02G552000.1">
    <property type="protein sequence ID" value="TraesCS2D02G552000.1"/>
    <property type="gene ID" value="TraesCS2D02G552000"/>
</dbReference>
<reference evidence="1" key="1">
    <citation type="submission" date="2018-08" db="EMBL/GenBank/DDBJ databases">
        <authorList>
            <person name="Rossello M."/>
        </authorList>
    </citation>
    <scope>NUCLEOTIDE SEQUENCE [LARGE SCALE GENOMIC DNA]</scope>
    <source>
        <strain evidence="1">cv. Chinese Spring</strain>
    </source>
</reference>
<protein>
    <recommendedName>
        <fullName evidence="3">Myb-like domain-containing protein</fullName>
    </recommendedName>
</protein>